<proteinExistence type="predicted"/>
<dbReference type="AlphaFoldDB" id="A0A1G9CI55"/>
<dbReference type="Proteomes" id="UP000199433">
    <property type="component" value="Unassembled WGS sequence"/>
</dbReference>
<keyword evidence="2" id="KW-1185">Reference proteome</keyword>
<dbReference type="OrthoDB" id="2168636at2"/>
<organism evidence="1 2">
    <name type="scientific">Alkalibacterium thalassium</name>
    <dbReference type="NCBI Taxonomy" id="426701"/>
    <lineage>
        <taxon>Bacteria</taxon>
        <taxon>Bacillati</taxon>
        <taxon>Bacillota</taxon>
        <taxon>Bacilli</taxon>
        <taxon>Lactobacillales</taxon>
        <taxon>Carnobacteriaceae</taxon>
        <taxon>Alkalibacterium</taxon>
    </lineage>
</organism>
<gene>
    <name evidence="1" type="ORF">SAMN04488098_103514</name>
</gene>
<protein>
    <submittedName>
        <fullName evidence="1">Uncharacterized protein</fullName>
    </submittedName>
</protein>
<dbReference type="RefSeq" id="WP_143009216.1">
    <property type="nucleotide sequence ID" value="NZ_FNFK01000035.1"/>
</dbReference>
<evidence type="ECO:0000313" key="2">
    <source>
        <dbReference type="Proteomes" id="UP000199433"/>
    </source>
</evidence>
<reference evidence="2" key="1">
    <citation type="submission" date="2016-10" db="EMBL/GenBank/DDBJ databases">
        <authorList>
            <person name="Varghese N."/>
            <person name="Submissions S."/>
        </authorList>
    </citation>
    <scope>NUCLEOTIDE SEQUENCE [LARGE SCALE GENOMIC DNA]</scope>
    <source>
        <strain evidence="2">DSM 19181</strain>
    </source>
</reference>
<evidence type="ECO:0000313" key="1">
    <source>
        <dbReference type="EMBL" id="SDK51154.1"/>
    </source>
</evidence>
<dbReference type="EMBL" id="FNFK01000035">
    <property type="protein sequence ID" value="SDK51154.1"/>
    <property type="molecule type" value="Genomic_DNA"/>
</dbReference>
<accession>A0A1G9CI55</accession>
<sequence length="88" mass="10461">MNQLKRRFIYVIDTPTESKELLIRENELIENADGELDCPLDTILSRYHMGWDDLFEMNAASVSLMEEDIAERKVIRSISFENLRYYKN</sequence>
<name>A0A1G9CI55_9LACT</name>